<comment type="cofactor">
    <cofactor evidence="10">
        <name>Zn(2+)</name>
        <dbReference type="ChEBI" id="CHEBI:29105"/>
    </cofactor>
    <text evidence="10">Binds 1 zinc ion per subunit.</text>
</comment>
<feature type="active site" description="Tele-UMP-histidine intermediate" evidence="9">
    <location>
        <position position="168"/>
    </location>
</feature>
<evidence type="ECO:0000256" key="10">
    <source>
        <dbReference type="PIRSR" id="PIRSR000808-3"/>
    </source>
</evidence>
<evidence type="ECO:0000256" key="8">
    <source>
        <dbReference type="NCBIfam" id="TIGR00209"/>
    </source>
</evidence>
<evidence type="ECO:0000256" key="2">
    <source>
        <dbReference type="ARBA" id="ARBA00022679"/>
    </source>
</evidence>
<dbReference type="InterPro" id="IPR036265">
    <property type="entry name" value="HIT-like_sf"/>
</dbReference>
<keyword evidence="6" id="KW-0299">Galactose metabolism</keyword>
<accession>A0A0S7XRR9</accession>
<keyword evidence="5 10" id="KW-0862">Zinc</keyword>
<feature type="binding site" evidence="10">
    <location>
        <position position="115"/>
    </location>
    <ligand>
        <name>Zn(2+)</name>
        <dbReference type="ChEBI" id="CHEBI:29105"/>
    </ligand>
</feature>
<comment type="caution">
    <text evidence="14">The sequence shown here is derived from an EMBL/GenBank/DDBJ whole genome shotgun (WGS) entry which is preliminary data.</text>
</comment>
<sequence length="345" mass="39871">MPELRKDPISERWVVISTERGKRPSDFKMPSVAEEAGSSEGCPFCEGNEKKTPPEITALRRPGTLPDTPGWDIRIVSNKFPALVIEGDVNRTGMGVFDMMSGIGAHEVIVETPRHDLNIPDMEISQVEKVLWAYRQRILDLEKDKRFRYVLVFKNYGKTAGASLAHPHSQLIATPITPRYVKLELNNSREYFMEKERCIFCDIIRQELGSGERVIYENEYFVVFAPFASRFPYEVWLLPRRHEFGFQVMPDEERSLLAQCLKDILLRLKKTLNDPPYNYVLHTSPNPIPRPGKPAYWGTIQFDFHWHIEIIPRLTKMAGFEWGSGLYINPTSPEEAAKYLREIKI</sequence>
<dbReference type="InterPro" id="IPR005850">
    <property type="entry name" value="GalP_Utransf_C"/>
</dbReference>
<evidence type="ECO:0000256" key="4">
    <source>
        <dbReference type="ARBA" id="ARBA00022723"/>
    </source>
</evidence>
<dbReference type="GO" id="GO:0006012">
    <property type="term" value="P:galactose metabolic process"/>
    <property type="evidence" value="ECO:0007669"/>
    <property type="project" value="UniProtKB-UniRule"/>
</dbReference>
<dbReference type="InterPro" id="IPR005849">
    <property type="entry name" value="GalP_Utransf_N"/>
</dbReference>
<keyword evidence="3 14" id="KW-0548">Nucleotidyltransferase</keyword>
<dbReference type="PIRSF" id="PIRSF000808">
    <property type="entry name" value="GalT"/>
    <property type="match status" value="1"/>
</dbReference>
<dbReference type="PANTHER" id="PTHR42763">
    <property type="entry name" value="ADP-GLUCOSE PHOSPHORYLASE"/>
    <property type="match status" value="1"/>
</dbReference>
<feature type="region of interest" description="Disordered" evidence="11">
    <location>
        <begin position="20"/>
        <end position="50"/>
    </location>
</feature>
<dbReference type="InterPro" id="IPR053177">
    <property type="entry name" value="ADP-glucose_phosphorylase"/>
</dbReference>
<dbReference type="NCBIfam" id="TIGR00209">
    <property type="entry name" value="galT_1"/>
    <property type="match status" value="1"/>
</dbReference>
<feature type="domain" description="Galactose-1-phosphate uridyl transferase N-terminal" evidence="12">
    <location>
        <begin position="4"/>
        <end position="178"/>
    </location>
</feature>
<protein>
    <recommendedName>
        <fullName evidence="8">Galactose-1-phosphate uridylyltransferase</fullName>
        <ecNumber evidence="8">2.7.7.12</ecNumber>
    </recommendedName>
</protein>
<keyword evidence="4 10" id="KW-0479">Metal-binding</keyword>
<evidence type="ECO:0000256" key="6">
    <source>
        <dbReference type="ARBA" id="ARBA00023144"/>
    </source>
</evidence>
<dbReference type="Proteomes" id="UP000051861">
    <property type="component" value="Unassembled WGS sequence"/>
</dbReference>
<evidence type="ECO:0000256" key="3">
    <source>
        <dbReference type="ARBA" id="ARBA00022695"/>
    </source>
</evidence>
<name>A0A0S7XRR9_UNCSA</name>
<feature type="domain" description="Galactose-1-phosphate uridyl transferase C-terminal" evidence="13">
    <location>
        <begin position="185"/>
        <end position="309"/>
    </location>
</feature>
<evidence type="ECO:0000256" key="7">
    <source>
        <dbReference type="ARBA" id="ARBA00023277"/>
    </source>
</evidence>
<evidence type="ECO:0000256" key="5">
    <source>
        <dbReference type="ARBA" id="ARBA00022833"/>
    </source>
</evidence>
<organism evidence="14 15">
    <name type="scientific">candidate division WOR-1 bacterium DG_54_3</name>
    <dbReference type="NCBI Taxonomy" id="1703775"/>
    <lineage>
        <taxon>Bacteria</taxon>
        <taxon>Bacillati</taxon>
        <taxon>Saganbacteria</taxon>
    </lineage>
</organism>
<evidence type="ECO:0000313" key="15">
    <source>
        <dbReference type="Proteomes" id="UP000051861"/>
    </source>
</evidence>
<dbReference type="InterPro" id="IPR001937">
    <property type="entry name" value="GalP_UDPtransf1"/>
</dbReference>
<evidence type="ECO:0000256" key="1">
    <source>
        <dbReference type="ARBA" id="ARBA00010951"/>
    </source>
</evidence>
<evidence type="ECO:0000256" key="9">
    <source>
        <dbReference type="PIRSR" id="PIRSR000808-1"/>
    </source>
</evidence>
<dbReference type="SUPFAM" id="SSF54197">
    <property type="entry name" value="HIT-like"/>
    <property type="match status" value="2"/>
</dbReference>
<dbReference type="GO" id="GO:0008270">
    <property type="term" value="F:zinc ion binding"/>
    <property type="evidence" value="ECO:0007669"/>
    <property type="project" value="InterPro"/>
</dbReference>
<comment type="similarity">
    <text evidence="1">Belongs to the galactose-1-phosphate uridylyltransferase type 1 family.</text>
</comment>
<feature type="binding site" evidence="10">
    <location>
        <position position="42"/>
    </location>
    <ligand>
        <name>Zn(2+)</name>
        <dbReference type="ChEBI" id="CHEBI:29105"/>
    </ligand>
</feature>
<evidence type="ECO:0000259" key="12">
    <source>
        <dbReference type="Pfam" id="PF01087"/>
    </source>
</evidence>
<dbReference type="EMBL" id="LIZX01000139">
    <property type="protein sequence ID" value="KPJ65060.1"/>
    <property type="molecule type" value="Genomic_DNA"/>
</dbReference>
<dbReference type="Gene3D" id="3.30.428.10">
    <property type="entry name" value="HIT-like"/>
    <property type="match status" value="2"/>
</dbReference>
<feature type="binding site" evidence="10">
    <location>
        <position position="45"/>
    </location>
    <ligand>
        <name>Zn(2+)</name>
        <dbReference type="ChEBI" id="CHEBI:29105"/>
    </ligand>
</feature>
<dbReference type="EC" id="2.7.7.12" evidence="8"/>
<reference evidence="14 15" key="1">
    <citation type="journal article" date="2015" name="Microbiome">
        <title>Genomic resolution of linkages in carbon, nitrogen, and sulfur cycling among widespread estuary sediment bacteria.</title>
        <authorList>
            <person name="Baker B.J."/>
            <person name="Lazar C.S."/>
            <person name="Teske A.P."/>
            <person name="Dick G.J."/>
        </authorList>
    </citation>
    <scope>NUCLEOTIDE SEQUENCE [LARGE SCALE GENOMIC DNA]</scope>
    <source>
        <strain evidence="14">DG_54_3</strain>
    </source>
</reference>
<dbReference type="PANTHER" id="PTHR42763:SF1">
    <property type="entry name" value="UDP-GLUCOSE--HEXOSE-1-PHOSPHATE URIDYLYLTRANSFERASE"/>
    <property type="match status" value="1"/>
</dbReference>
<proteinExistence type="inferred from homology"/>
<evidence type="ECO:0000313" key="14">
    <source>
        <dbReference type="EMBL" id="KPJ65060.1"/>
    </source>
</evidence>
<evidence type="ECO:0000256" key="11">
    <source>
        <dbReference type="SAM" id="MobiDB-lite"/>
    </source>
</evidence>
<evidence type="ECO:0000259" key="13">
    <source>
        <dbReference type="Pfam" id="PF02744"/>
    </source>
</evidence>
<feature type="binding site" evidence="10">
    <location>
        <position position="166"/>
    </location>
    <ligand>
        <name>Zn(2+)</name>
        <dbReference type="ChEBI" id="CHEBI:29105"/>
    </ligand>
</feature>
<dbReference type="UniPathway" id="UPA00214"/>
<dbReference type="Pfam" id="PF01087">
    <property type="entry name" value="GalP_UDP_transf"/>
    <property type="match status" value="1"/>
</dbReference>
<keyword evidence="7" id="KW-0119">Carbohydrate metabolism</keyword>
<dbReference type="GO" id="GO:0008108">
    <property type="term" value="F:UDP-glucose:hexose-1-phosphate uridylyltransferase activity"/>
    <property type="evidence" value="ECO:0007669"/>
    <property type="project" value="UniProtKB-UniRule"/>
</dbReference>
<dbReference type="Pfam" id="PF02744">
    <property type="entry name" value="GalP_UDP_tr_C"/>
    <property type="match status" value="1"/>
</dbReference>
<dbReference type="AlphaFoldDB" id="A0A0S7XRR9"/>
<gene>
    <name evidence="14" type="ORF">AMJ44_11185</name>
</gene>
<keyword evidence="2 14" id="KW-0808">Transferase</keyword>
<dbReference type="PATRIC" id="fig|1703775.3.peg.1144"/>